<feature type="region of interest" description="Disordered" evidence="1">
    <location>
        <begin position="96"/>
        <end position="122"/>
    </location>
</feature>
<keyword evidence="3" id="KW-1185">Reference proteome</keyword>
<dbReference type="AlphaFoldDB" id="A0A0D7ABS7"/>
<feature type="compositionally biased region" description="Polar residues" evidence="1">
    <location>
        <begin position="108"/>
        <end position="121"/>
    </location>
</feature>
<evidence type="ECO:0000313" key="2">
    <source>
        <dbReference type="EMBL" id="KIY48447.1"/>
    </source>
</evidence>
<gene>
    <name evidence="2" type="ORF">FISHEDRAFT_58945</name>
</gene>
<feature type="region of interest" description="Disordered" evidence="1">
    <location>
        <begin position="1"/>
        <end position="20"/>
    </location>
</feature>
<organism evidence="2 3">
    <name type="scientific">Fistulina hepatica ATCC 64428</name>
    <dbReference type="NCBI Taxonomy" id="1128425"/>
    <lineage>
        <taxon>Eukaryota</taxon>
        <taxon>Fungi</taxon>
        <taxon>Dikarya</taxon>
        <taxon>Basidiomycota</taxon>
        <taxon>Agaricomycotina</taxon>
        <taxon>Agaricomycetes</taxon>
        <taxon>Agaricomycetidae</taxon>
        <taxon>Agaricales</taxon>
        <taxon>Fistulinaceae</taxon>
        <taxon>Fistulina</taxon>
    </lineage>
</organism>
<sequence>MPDYSLAPFPAEIPQDGLSNPQIENRGTAAALLSRMGQVPSADLTATHSFNVDPVTRGRRVLYSPPTPDALYNPQDPTLAHFAPYIQRRLLSPSASTEGNCFSDPRSRLSSPTALTETQVPTPGPSAMNACVAVPFVARPANFPHNLFYARVGHRPVISALVQTRSLHVTPSNVWATWRSHKPGLHVTFKNPRRPAITNYAPRALGVGKLGSVVYGIRDSGRARGVNPRYYPEYLAPERHPTNILESVRARFLLREHLALRMIRDNERRDAWLKARKARIYKP</sequence>
<dbReference type="EMBL" id="KN881833">
    <property type="protein sequence ID" value="KIY48447.1"/>
    <property type="molecule type" value="Genomic_DNA"/>
</dbReference>
<evidence type="ECO:0000313" key="3">
    <source>
        <dbReference type="Proteomes" id="UP000054144"/>
    </source>
</evidence>
<dbReference type="Proteomes" id="UP000054144">
    <property type="component" value="Unassembled WGS sequence"/>
</dbReference>
<reference evidence="2 3" key="1">
    <citation type="journal article" date="2015" name="Fungal Genet. Biol.">
        <title>Evolution of novel wood decay mechanisms in Agaricales revealed by the genome sequences of Fistulina hepatica and Cylindrobasidium torrendii.</title>
        <authorList>
            <person name="Floudas D."/>
            <person name="Held B.W."/>
            <person name="Riley R."/>
            <person name="Nagy L.G."/>
            <person name="Koehler G."/>
            <person name="Ransdell A.S."/>
            <person name="Younus H."/>
            <person name="Chow J."/>
            <person name="Chiniquy J."/>
            <person name="Lipzen A."/>
            <person name="Tritt A."/>
            <person name="Sun H."/>
            <person name="Haridas S."/>
            <person name="LaButti K."/>
            <person name="Ohm R.A."/>
            <person name="Kues U."/>
            <person name="Blanchette R.A."/>
            <person name="Grigoriev I.V."/>
            <person name="Minto R.E."/>
            <person name="Hibbett D.S."/>
        </authorList>
    </citation>
    <scope>NUCLEOTIDE SEQUENCE [LARGE SCALE GENOMIC DNA]</scope>
    <source>
        <strain evidence="2 3">ATCC 64428</strain>
    </source>
</reference>
<name>A0A0D7ABS7_9AGAR</name>
<proteinExistence type="predicted"/>
<protein>
    <submittedName>
        <fullName evidence="2">Uncharacterized protein</fullName>
    </submittedName>
</protein>
<accession>A0A0D7ABS7</accession>
<evidence type="ECO:0000256" key="1">
    <source>
        <dbReference type="SAM" id="MobiDB-lite"/>
    </source>
</evidence>